<sequence length="306" mass="32709">MSPIRRHFLLGLVAAAALPRIASAQAGTRTLRHGLGETTLPTNPRRVAVYDIAALDILDALGVEQIVGIAGNTFPEHLAKYRDRRHPRLGTLFEPDYEALAAARPDLILVGGRSAAKYNEVSRIAPTIGMHAGNADYLDRVIANTTLLGDVFAREERAAALAGRLRQSVAALRGVTAGRGRGLIVLTTGTRMSAYGPGSRFGMIHTDLGVPAAVPDLSVSLHGQSIGSEFIQQANPDWLFVVDRDAAIGRGGAARRALDNPLVRQTAAWREDRVLFLDPLNWYLAPGGIQSTQLMVGEVGRAYGVG</sequence>
<dbReference type="SUPFAM" id="SSF53807">
    <property type="entry name" value="Helical backbone' metal receptor"/>
    <property type="match status" value="1"/>
</dbReference>
<keyword evidence="4" id="KW-0406">Ion transport</keyword>
<comment type="subcellular location">
    <subcellularLocation>
        <location evidence="1">Cell envelope</location>
    </subcellularLocation>
</comment>
<dbReference type="CDD" id="cd01140">
    <property type="entry name" value="FatB"/>
    <property type="match status" value="1"/>
</dbReference>
<dbReference type="PROSITE" id="PS51318">
    <property type="entry name" value="TAT"/>
    <property type="match status" value="1"/>
</dbReference>
<dbReference type="RefSeq" id="WP_184386545.1">
    <property type="nucleotide sequence ID" value="NZ_JACIDJ010000009.1"/>
</dbReference>
<feature type="domain" description="Fe/B12 periplasmic-binding" evidence="7">
    <location>
        <begin position="46"/>
        <end position="306"/>
    </location>
</feature>
<evidence type="ECO:0000256" key="1">
    <source>
        <dbReference type="ARBA" id="ARBA00004196"/>
    </source>
</evidence>
<dbReference type="InterPro" id="IPR051313">
    <property type="entry name" value="Bact_iron-sidero_bind"/>
</dbReference>
<gene>
    <name evidence="8" type="ORF">GGQ83_003800</name>
</gene>
<dbReference type="PANTHER" id="PTHR30532:SF28">
    <property type="entry name" value="PETROBACTIN-BINDING PROTEIN YCLQ"/>
    <property type="match status" value="1"/>
</dbReference>
<dbReference type="InterPro" id="IPR006311">
    <property type="entry name" value="TAT_signal"/>
</dbReference>
<protein>
    <submittedName>
        <fullName evidence="8">Iron complex transport system substrate-binding protein</fullName>
    </submittedName>
</protein>
<evidence type="ECO:0000256" key="2">
    <source>
        <dbReference type="ARBA" id="ARBA00008814"/>
    </source>
</evidence>
<keyword evidence="9" id="KW-1185">Reference proteome</keyword>
<dbReference type="Pfam" id="PF01497">
    <property type="entry name" value="Peripla_BP_2"/>
    <property type="match status" value="1"/>
</dbReference>
<dbReference type="GO" id="GO:0030288">
    <property type="term" value="C:outer membrane-bounded periplasmic space"/>
    <property type="evidence" value="ECO:0007669"/>
    <property type="project" value="TreeGrafter"/>
</dbReference>
<evidence type="ECO:0000313" key="8">
    <source>
        <dbReference type="EMBL" id="MBB3900324.1"/>
    </source>
</evidence>
<comment type="caution">
    <text evidence="8">The sequence shown here is derived from an EMBL/GenBank/DDBJ whole genome shotgun (WGS) entry which is preliminary data.</text>
</comment>
<dbReference type="EMBL" id="JACIDJ010000009">
    <property type="protein sequence ID" value="MBB3900324.1"/>
    <property type="molecule type" value="Genomic_DNA"/>
</dbReference>
<keyword evidence="3" id="KW-0813">Transport</keyword>
<evidence type="ECO:0000313" key="9">
    <source>
        <dbReference type="Proteomes" id="UP000553193"/>
    </source>
</evidence>
<name>A0A840AJN5_9PROT</name>
<feature type="signal peptide" evidence="6">
    <location>
        <begin position="1"/>
        <end position="24"/>
    </location>
</feature>
<comment type="similarity">
    <text evidence="2">Belongs to the bacterial solute-binding protein 8 family.</text>
</comment>
<keyword evidence="4" id="KW-0410">Iron transport</keyword>
<organism evidence="8 9">
    <name type="scientific">Roseococcus suduntuyensis</name>
    <dbReference type="NCBI Taxonomy" id="455361"/>
    <lineage>
        <taxon>Bacteria</taxon>
        <taxon>Pseudomonadati</taxon>
        <taxon>Pseudomonadota</taxon>
        <taxon>Alphaproteobacteria</taxon>
        <taxon>Acetobacterales</taxon>
        <taxon>Roseomonadaceae</taxon>
        <taxon>Roseococcus</taxon>
    </lineage>
</organism>
<evidence type="ECO:0000256" key="6">
    <source>
        <dbReference type="SAM" id="SignalP"/>
    </source>
</evidence>
<dbReference type="PANTHER" id="PTHR30532">
    <property type="entry name" value="IRON III DICITRATE-BINDING PERIPLASMIC PROTEIN"/>
    <property type="match status" value="1"/>
</dbReference>
<proteinExistence type="inferred from homology"/>
<feature type="chain" id="PRO_5032703045" evidence="6">
    <location>
        <begin position="25"/>
        <end position="306"/>
    </location>
</feature>
<dbReference type="InterPro" id="IPR033870">
    <property type="entry name" value="FatB"/>
</dbReference>
<dbReference type="GO" id="GO:1901678">
    <property type="term" value="P:iron coordination entity transport"/>
    <property type="evidence" value="ECO:0007669"/>
    <property type="project" value="UniProtKB-ARBA"/>
</dbReference>
<evidence type="ECO:0000259" key="7">
    <source>
        <dbReference type="PROSITE" id="PS50983"/>
    </source>
</evidence>
<dbReference type="InterPro" id="IPR002491">
    <property type="entry name" value="ABC_transptr_periplasmic_BD"/>
</dbReference>
<evidence type="ECO:0000256" key="4">
    <source>
        <dbReference type="ARBA" id="ARBA00022496"/>
    </source>
</evidence>
<keyword evidence="5 6" id="KW-0732">Signal</keyword>
<evidence type="ECO:0000256" key="5">
    <source>
        <dbReference type="ARBA" id="ARBA00022729"/>
    </source>
</evidence>
<dbReference type="Proteomes" id="UP000553193">
    <property type="component" value="Unassembled WGS sequence"/>
</dbReference>
<reference evidence="8 9" key="1">
    <citation type="submission" date="2020-08" db="EMBL/GenBank/DDBJ databases">
        <title>Genomic Encyclopedia of Type Strains, Phase IV (KMG-IV): sequencing the most valuable type-strain genomes for metagenomic binning, comparative biology and taxonomic classification.</title>
        <authorList>
            <person name="Goeker M."/>
        </authorList>
    </citation>
    <scope>NUCLEOTIDE SEQUENCE [LARGE SCALE GENOMIC DNA]</scope>
    <source>
        <strain evidence="8 9">DSM 19979</strain>
    </source>
</reference>
<evidence type="ECO:0000256" key="3">
    <source>
        <dbReference type="ARBA" id="ARBA00022448"/>
    </source>
</evidence>
<dbReference type="PROSITE" id="PS50983">
    <property type="entry name" value="FE_B12_PBP"/>
    <property type="match status" value="1"/>
</dbReference>
<dbReference type="AlphaFoldDB" id="A0A840AJN5"/>
<accession>A0A840AJN5</accession>
<dbReference type="Gene3D" id="3.40.50.1980">
    <property type="entry name" value="Nitrogenase molybdenum iron protein domain"/>
    <property type="match status" value="2"/>
</dbReference>
<keyword evidence="4" id="KW-0408">Iron</keyword>